<dbReference type="RefSeq" id="WP_133901481.1">
    <property type="nucleotide sequence ID" value="NZ_SOCP01000002.1"/>
</dbReference>
<dbReference type="InterPro" id="IPR052186">
    <property type="entry name" value="Hydantoin_racemase-like"/>
</dbReference>
<dbReference type="GO" id="GO:0047661">
    <property type="term" value="F:amino-acid racemase activity"/>
    <property type="evidence" value="ECO:0007669"/>
    <property type="project" value="InterPro"/>
</dbReference>
<dbReference type="PANTHER" id="PTHR28047:SF5">
    <property type="entry name" value="PROTEIN DCG1"/>
    <property type="match status" value="1"/>
</dbReference>
<sequence>MRIGVVHVTTEVSSKPYTKMITETLDRARNEGTELVHRYVGHLRRATDTAIAYPTLLNKVDIVSEIVALERDGADAVLVACSGDPGVAEARTLVSIPVVGPMEAAFGLVLGYGWRFGIVTVEDRTWSSNMEQMVNAAGLGSRYAGQRTLHTPTSVIFTKGFEEPDLVIADVSARAREMAAAGADSILIGSAGLSTFCSYVRLAGIDDPELPIFDVISVGLKFAELRAELSKQVGVPAVSRAGWYARYPLGDHIRVNRQFGWVPEPEEAK</sequence>
<gene>
    <name evidence="2" type="ORF">CLV71_102281</name>
</gene>
<keyword evidence="3" id="KW-1185">Reference proteome</keyword>
<dbReference type="Proteomes" id="UP000294927">
    <property type="component" value="Unassembled WGS sequence"/>
</dbReference>
<comment type="similarity">
    <text evidence="1">Belongs to the HyuE racemase family.</text>
</comment>
<proteinExistence type="inferred from homology"/>
<reference evidence="2 3" key="1">
    <citation type="submission" date="2019-03" db="EMBL/GenBank/DDBJ databases">
        <title>Genomic Encyclopedia of Archaeal and Bacterial Type Strains, Phase II (KMG-II): from individual species to whole genera.</title>
        <authorList>
            <person name="Goeker M."/>
        </authorList>
    </citation>
    <scope>NUCLEOTIDE SEQUENCE [LARGE SCALE GENOMIC DNA]</scope>
    <source>
        <strain evidence="2 3">DSM 45499</strain>
    </source>
</reference>
<dbReference type="InterPro" id="IPR015942">
    <property type="entry name" value="Asp/Glu/hydantoin_racemase"/>
</dbReference>
<dbReference type="Gene3D" id="3.40.50.12500">
    <property type="match status" value="1"/>
</dbReference>
<accession>A0A4R7W274</accession>
<dbReference type="OrthoDB" id="9791723at2"/>
<protein>
    <submittedName>
        <fullName evidence="2">Asp/Glu/hydantoin racemase</fullName>
    </submittedName>
</protein>
<evidence type="ECO:0000256" key="1">
    <source>
        <dbReference type="ARBA" id="ARBA00038414"/>
    </source>
</evidence>
<dbReference type="PANTHER" id="PTHR28047">
    <property type="entry name" value="PROTEIN DCG1"/>
    <property type="match status" value="1"/>
</dbReference>
<name>A0A4R7W274_9PSEU</name>
<evidence type="ECO:0000313" key="2">
    <source>
        <dbReference type="EMBL" id="TDV56215.1"/>
    </source>
</evidence>
<dbReference type="InterPro" id="IPR053714">
    <property type="entry name" value="Iso_Racemase_Enz_sf"/>
</dbReference>
<comment type="caution">
    <text evidence="2">The sequence shown here is derived from an EMBL/GenBank/DDBJ whole genome shotgun (WGS) entry which is preliminary data.</text>
</comment>
<dbReference type="EMBL" id="SOCP01000002">
    <property type="protein sequence ID" value="TDV56215.1"/>
    <property type="molecule type" value="Genomic_DNA"/>
</dbReference>
<dbReference type="AlphaFoldDB" id="A0A4R7W274"/>
<evidence type="ECO:0000313" key="3">
    <source>
        <dbReference type="Proteomes" id="UP000294927"/>
    </source>
</evidence>
<organism evidence="2 3">
    <name type="scientific">Actinophytocola oryzae</name>
    <dbReference type="NCBI Taxonomy" id="502181"/>
    <lineage>
        <taxon>Bacteria</taxon>
        <taxon>Bacillati</taxon>
        <taxon>Actinomycetota</taxon>
        <taxon>Actinomycetes</taxon>
        <taxon>Pseudonocardiales</taxon>
        <taxon>Pseudonocardiaceae</taxon>
    </lineage>
</organism>
<dbReference type="Pfam" id="PF01177">
    <property type="entry name" value="Asp_Glu_race"/>
    <property type="match status" value="1"/>
</dbReference>